<feature type="transmembrane region" description="Helical" evidence="11">
    <location>
        <begin position="1740"/>
        <end position="1762"/>
    </location>
</feature>
<name>A0A9N9BBF4_FUNMO</name>
<evidence type="ECO:0000256" key="5">
    <source>
        <dbReference type="ARBA" id="ARBA00022679"/>
    </source>
</evidence>
<protein>
    <recommendedName>
        <fullName evidence="3">1,3-beta-glucan synthase</fullName>
        <ecNumber evidence="3">2.4.1.34</ecNumber>
    </recommendedName>
</protein>
<feature type="transmembrane region" description="Helical" evidence="11">
    <location>
        <begin position="1861"/>
        <end position="1884"/>
    </location>
</feature>
<dbReference type="InterPro" id="IPR056261">
    <property type="entry name" value="FKS1-like_dom2"/>
</dbReference>
<evidence type="ECO:0000256" key="2">
    <source>
        <dbReference type="ARBA" id="ARBA00009040"/>
    </source>
</evidence>
<dbReference type="SMART" id="SM01205">
    <property type="entry name" value="FKS1_dom1"/>
    <property type="match status" value="1"/>
</dbReference>
<dbReference type="EC" id="2.4.1.34" evidence="3"/>
<evidence type="ECO:0000256" key="8">
    <source>
        <dbReference type="ARBA" id="ARBA00023136"/>
    </source>
</evidence>
<feature type="transmembrane region" description="Helical" evidence="11">
    <location>
        <begin position="757"/>
        <end position="783"/>
    </location>
</feature>
<feature type="region of interest" description="Disordered" evidence="10">
    <location>
        <begin position="1"/>
        <end position="173"/>
    </location>
</feature>
<dbReference type="Proteomes" id="UP000789375">
    <property type="component" value="Unassembled WGS sequence"/>
</dbReference>
<evidence type="ECO:0000256" key="10">
    <source>
        <dbReference type="SAM" id="MobiDB-lite"/>
    </source>
</evidence>
<gene>
    <name evidence="13" type="ORF">FMOSSE_LOCUS6796</name>
</gene>
<accession>A0A9N9BBF4</accession>
<dbReference type="PANTHER" id="PTHR12741">
    <property type="entry name" value="LYST-INTERACTING PROTEIN LIP5 DOPAMINE RESPONSIVE PROTEIN DRG-1"/>
    <property type="match status" value="1"/>
</dbReference>
<feature type="transmembrane region" description="Helical" evidence="11">
    <location>
        <begin position="1624"/>
        <end position="1649"/>
    </location>
</feature>
<feature type="transmembrane region" description="Helical" evidence="11">
    <location>
        <begin position="1808"/>
        <end position="1827"/>
    </location>
</feature>
<keyword evidence="5" id="KW-0808">Transferase</keyword>
<dbReference type="InterPro" id="IPR003440">
    <property type="entry name" value="Glyco_trans_48_dom"/>
</dbReference>
<comment type="caution">
    <text evidence="13">The sequence shown here is derived from an EMBL/GenBank/DDBJ whole genome shotgun (WGS) entry which is preliminary data.</text>
</comment>
<sequence>MAHDQFNNRNNNGRPNPPRLNVHPQLLTQGYVGVHGPRNPHPVSPYSPQNQFPSRGPLAQCPPPPSQFHPQHQRPRGLPTPRPQPPQFHHNMPYRTPTSPLPQNHIIRPTPRRAPTIPQQNLYGPIPQRGPSPQIVGSSFPEPQQYLISPVTPDTPVSIPAYSRVPNNRRDYHNQQLSPASYFESNDSQNSSRIDSPNQESYELMDYYNDNNSDTSAEAYPAHEEIQFNHQDFNRNGLDSNSQNHGGDNSYDYGYSNNNNNNDGFEFDYPHAPGQYQRSRAVYTAWNSDNHQIPVSKEGIEDIFIDLTDKFGFQKESMRNMFDHLMCMLDSRASRMTPSQALITLHADYIGGVNANYRKWYFIAKMDLDDALSNSNAGKGIPMIDSKSDTQDQWIQRMNSISQHERVRQLALWLLLWGEASQVRFMGECLCFIFKLANDYYNSSECKSNVPEGEYLRNVITPLYLYIRNQSYEVISGKFVKKEKDHAETIGYDDINQLFWYPEMIDRITLQDKQLSIMSLPRGQRYLMLGKVNWNRVFVKTYKEKRTWFHLAVNFTRIWIIHVAVFWYYTAYNAPFLYKDDNDDEPAVQWSVVALGGAISTLFMIVGNICEFFFIPLTGSNLSMLIRRFTFLFIVLIINSAPTYYIIVKARTGPLSLKIAMGQLFISLVTTLTFAIVPSARLFGGPSKGSQKYEALHAFTSNYAPLNKKDRAVSIGLWCCVFGFKLVESYFFLSLSFKDPLEAMFKMRVIGCGDKLAGSTICSFVPVLAIVIMFLMDLVLFFLDTYLWYIIWNTIFSVVYALTHGSSIWTPWNNVFAKIPERIYAKILASNNIDVKYHPKDIVAQIWNAIMIAMYREHILSFENVQALLYQRDEASFKPPTVFAGRNDNEQYYSSMSEAERRITFFAQSLSNSIPSPLPVQNMPTFTVLTPHYSEKILLSLREIIREEDQNTRVTLLEYLKQLYPVEWDNFVKDTKNLVEKSNPDKLNDSGKGENKKVDDLPFYMIGFKSSSPQYSLRTRIWSSLRTQTLYRTIAGFMNYSKAIKLLYRVENPNIVTSCENNPEKFENEMALMVRRKFKFLISMQRYNKFNKEEQENADFLLSAYPDLQIAYLDEIPPENEGEEPKIFSVLIDGHCEKLPDGKRKPRYRVRLPGNPILGDGKSDNQNHAIIFYRGEYLQLVDANQDNYLEECLKIRNVLGEFEQYDMSTTSPYSSAAEKSPIAIVGAREYIYSENYGVLGDVAAGKEQTFGTLTQRIMAKVGGRLHYGHPDFLNAIFMTTRGGISKAQKGLHLNEDIYAGMNAFNRGGRIKHSEYIQCGKGRDLGFGSILHFTTKIGTGMGEQMLSREYYYIGTQLSLDRFLTFYYAHPGFHVNNILIMLSIQLFMFGMMFIGAMRSVLPICEKDTPQGVFCYDLIPITDWIKRSIISIIFVFFVAFLPLFMQELGEKGLLRGAVRLGKHFMSLSPFFEVFTTQIYANSIMTNLSFGGARYIATGRGFATARLPFSILFSRFAGSSIYFGMKILLILLFVSLTMWIPHLIYFWVSVIALCISPFLFNPHQFSFSEFIIDYREFLRWMSRGNSKTHGNSWISYCRISRTMITGFKRKRLGHPSEKLVGDVPRPSFSVIFVSEVLTPFILAALCIIAFMFVKSFDPVTPGLPNTGPSAVIRVCAIAVGPMLMNAMMLAGLFVLSFCLGPAFDKWFKFGAVIAAIAHTWAIINLIGAFELLWFIESWKLENAILGMIALGAIQRFVFKLMISLFLSREFKHDETNRAWWTGKWQEKGLGLSTVTREYICKIVEMSLFAADFILGHLLLFMLAPFCLIPWIDKLHSIMLFWLRPSKQIRPPIFSRKQKKRRNRIVWTYGLLFIIIFMIFAGLIAGPIMKLQMKDLEERRLKLEKTEEVWKEQVLTLQKLLFEEGLVGVDERALKDLNWDFAEITINTLERYMKRARFSSETSFSSSTFKLFFPFEMENFGIYHLRTMKKKYIKNVLLNNVHDTSRFSFLHTRKPDCVGIAKNRAINPLNVLFVMEITKHTNNAGFNNTKVDQTIAFANKVLEIQYHRRFVYVILTDYYNIQFFKLERQEENHLHFIYTYITSESLYYDSEEPPLELKIDDVRIRLERYLGVERTGIVYEERYEDEPVVIKVFKRDYKHHLNQEITALKSFADLKFCEKINHWWKTDIKEVILTLEEIHQTGILHRDLCIYNIMRDVKYEQIVIIDWGFSVYKNDEHQPFMGDLDCDADYVLKAINE</sequence>
<dbReference type="Pfam" id="PF02364">
    <property type="entry name" value="Glucan_synthase"/>
    <property type="match status" value="1"/>
</dbReference>
<dbReference type="Pfam" id="PF23605">
    <property type="entry name" value="FKS1_dom2"/>
    <property type="match status" value="1"/>
</dbReference>
<evidence type="ECO:0000256" key="4">
    <source>
        <dbReference type="ARBA" id="ARBA00022676"/>
    </source>
</evidence>
<comment type="catalytic activity">
    <reaction evidence="9">
        <text>[(1-&gt;3)-beta-D-glucosyl](n) + UDP-alpha-D-glucose = [(1-&gt;3)-beta-D-glucosyl](n+1) + UDP + H(+)</text>
        <dbReference type="Rhea" id="RHEA:21476"/>
        <dbReference type="Rhea" id="RHEA-COMP:11146"/>
        <dbReference type="Rhea" id="RHEA-COMP:14303"/>
        <dbReference type="ChEBI" id="CHEBI:15378"/>
        <dbReference type="ChEBI" id="CHEBI:37671"/>
        <dbReference type="ChEBI" id="CHEBI:58223"/>
        <dbReference type="ChEBI" id="CHEBI:58885"/>
        <dbReference type="EC" id="2.4.1.34"/>
    </reaction>
</comment>
<dbReference type="GO" id="GO:0051278">
    <property type="term" value="P:fungal-type cell wall polysaccharide biosynthetic process"/>
    <property type="evidence" value="ECO:0007669"/>
    <property type="project" value="TreeGrafter"/>
</dbReference>
<dbReference type="EMBL" id="CAJVPP010001471">
    <property type="protein sequence ID" value="CAG8557663.1"/>
    <property type="molecule type" value="Genomic_DNA"/>
</dbReference>
<feature type="transmembrane region" description="Helical" evidence="11">
    <location>
        <begin position="715"/>
        <end position="737"/>
    </location>
</feature>
<dbReference type="Pfam" id="PF20713">
    <property type="entry name" value="DUF6826"/>
    <property type="match status" value="1"/>
</dbReference>
<evidence type="ECO:0000256" key="7">
    <source>
        <dbReference type="ARBA" id="ARBA00022989"/>
    </source>
</evidence>
<evidence type="ECO:0000256" key="6">
    <source>
        <dbReference type="ARBA" id="ARBA00022692"/>
    </source>
</evidence>
<reference evidence="13" key="1">
    <citation type="submission" date="2021-06" db="EMBL/GenBank/DDBJ databases">
        <authorList>
            <person name="Kallberg Y."/>
            <person name="Tangrot J."/>
            <person name="Rosling A."/>
        </authorList>
    </citation>
    <scope>NUCLEOTIDE SEQUENCE</scope>
    <source>
        <strain evidence="13">87-6 pot B 2015</strain>
    </source>
</reference>
<feature type="transmembrane region" description="Helical" evidence="11">
    <location>
        <begin position="1376"/>
        <end position="1394"/>
    </location>
</feature>
<dbReference type="GO" id="GO:0005886">
    <property type="term" value="C:plasma membrane"/>
    <property type="evidence" value="ECO:0007669"/>
    <property type="project" value="TreeGrafter"/>
</dbReference>
<evidence type="ECO:0000313" key="14">
    <source>
        <dbReference type="Proteomes" id="UP000789375"/>
    </source>
</evidence>
<keyword evidence="7 11" id="KW-1133">Transmembrane helix</keyword>
<comment type="subcellular location">
    <subcellularLocation>
        <location evidence="1">Membrane</location>
        <topology evidence="1">Multi-pass membrane protein</topology>
    </subcellularLocation>
</comment>
<dbReference type="InterPro" id="IPR026899">
    <property type="entry name" value="FKS1-like_dom1"/>
</dbReference>
<evidence type="ECO:0000259" key="12">
    <source>
        <dbReference type="SMART" id="SM01205"/>
    </source>
</evidence>
<dbReference type="PANTHER" id="PTHR12741:SF48">
    <property type="entry name" value="1,3-BETA-GLUCAN SYNTHASE COMPONENT FKS1-RELATED"/>
    <property type="match status" value="1"/>
</dbReference>
<keyword evidence="14" id="KW-1185">Reference proteome</keyword>
<feature type="transmembrane region" description="Helical" evidence="11">
    <location>
        <begin position="1425"/>
        <end position="1442"/>
    </location>
</feature>
<evidence type="ECO:0000256" key="11">
    <source>
        <dbReference type="SAM" id="Phobius"/>
    </source>
</evidence>
<dbReference type="InterPro" id="IPR011009">
    <property type="entry name" value="Kinase-like_dom_sf"/>
</dbReference>
<comment type="similarity">
    <text evidence="2">Belongs to the glycosyltransferase 48 family.</text>
</comment>
<dbReference type="GO" id="GO:0006075">
    <property type="term" value="P:(1-&gt;3)-beta-D-glucan biosynthetic process"/>
    <property type="evidence" value="ECO:0007669"/>
    <property type="project" value="InterPro"/>
</dbReference>
<organism evidence="13 14">
    <name type="scientific">Funneliformis mosseae</name>
    <name type="common">Endomycorrhizal fungus</name>
    <name type="synonym">Glomus mosseae</name>
    <dbReference type="NCBI Taxonomy" id="27381"/>
    <lineage>
        <taxon>Eukaryota</taxon>
        <taxon>Fungi</taxon>
        <taxon>Fungi incertae sedis</taxon>
        <taxon>Mucoromycota</taxon>
        <taxon>Glomeromycotina</taxon>
        <taxon>Glomeromycetes</taxon>
        <taxon>Glomerales</taxon>
        <taxon>Glomeraceae</taxon>
        <taxon>Funneliformis</taxon>
    </lineage>
</organism>
<proteinExistence type="inferred from homology"/>
<feature type="domain" description="1,3-beta-glucan synthase component FKS1-like" evidence="12">
    <location>
        <begin position="404"/>
        <end position="513"/>
    </location>
</feature>
<dbReference type="GO" id="GO:0003843">
    <property type="term" value="F:1,3-beta-D-glucan synthase activity"/>
    <property type="evidence" value="ECO:0007669"/>
    <property type="project" value="UniProtKB-EC"/>
</dbReference>
<feature type="transmembrane region" description="Helical" evidence="11">
    <location>
        <begin position="1512"/>
        <end position="1532"/>
    </location>
</feature>
<dbReference type="Gene3D" id="1.10.510.10">
    <property type="entry name" value="Transferase(Phosphotransferase) domain 1"/>
    <property type="match status" value="1"/>
</dbReference>
<dbReference type="InterPro" id="IPR049229">
    <property type="entry name" value="DUF6826"/>
</dbReference>
<keyword evidence="4" id="KW-0328">Glycosyltransferase</keyword>
<evidence type="ECO:0000256" key="9">
    <source>
        <dbReference type="ARBA" id="ARBA00047777"/>
    </source>
</evidence>
<feature type="transmembrane region" description="Helical" evidence="11">
    <location>
        <begin position="590"/>
        <end position="617"/>
    </location>
</feature>
<feature type="transmembrane region" description="Helical" evidence="11">
    <location>
        <begin position="1670"/>
        <end position="1699"/>
    </location>
</feature>
<evidence type="ECO:0000256" key="3">
    <source>
        <dbReference type="ARBA" id="ARBA00012589"/>
    </source>
</evidence>
<evidence type="ECO:0000256" key="1">
    <source>
        <dbReference type="ARBA" id="ARBA00004141"/>
    </source>
</evidence>
<dbReference type="SUPFAM" id="SSF56112">
    <property type="entry name" value="Protein kinase-like (PK-like)"/>
    <property type="match status" value="1"/>
</dbReference>
<dbReference type="GO" id="GO:0000148">
    <property type="term" value="C:1,3-beta-D-glucan synthase complex"/>
    <property type="evidence" value="ECO:0007669"/>
    <property type="project" value="InterPro"/>
</dbReference>
<dbReference type="Pfam" id="PF14288">
    <property type="entry name" value="FKS1_dom1"/>
    <property type="match status" value="1"/>
</dbReference>
<evidence type="ECO:0000313" key="13">
    <source>
        <dbReference type="EMBL" id="CAG8557663.1"/>
    </source>
</evidence>
<keyword evidence="8 11" id="KW-0472">Membrane</keyword>
<feature type="transmembrane region" description="Helical" evidence="11">
    <location>
        <begin position="629"/>
        <end position="647"/>
    </location>
</feature>
<feature type="transmembrane region" description="Helical" evidence="11">
    <location>
        <begin position="659"/>
        <end position="683"/>
    </location>
</feature>
<feature type="transmembrane region" description="Helical" evidence="11">
    <location>
        <begin position="548"/>
        <end position="570"/>
    </location>
</feature>
<feature type="compositionally biased region" description="Low complexity" evidence="10">
    <location>
        <begin position="106"/>
        <end position="118"/>
    </location>
</feature>
<feature type="transmembrane region" description="Helical" evidence="11">
    <location>
        <begin position="1539"/>
        <end position="1556"/>
    </location>
</feature>
<feature type="transmembrane region" description="Helical" evidence="11">
    <location>
        <begin position="1705"/>
        <end position="1728"/>
    </location>
</feature>
<keyword evidence="6 11" id="KW-0812">Transmembrane</keyword>
<feature type="transmembrane region" description="Helical" evidence="11">
    <location>
        <begin position="790"/>
        <end position="812"/>
    </location>
</feature>